<evidence type="ECO:0000313" key="10">
    <source>
        <dbReference type="EMBL" id="MBA2888758.1"/>
    </source>
</evidence>
<dbReference type="SUPFAM" id="SSF55399">
    <property type="entry name" value="Subtilisin inhibitor"/>
    <property type="match status" value="1"/>
</dbReference>
<dbReference type="InterPro" id="IPR000691">
    <property type="entry name" value="Prot_inh_I16_SSI"/>
</dbReference>
<dbReference type="RefSeq" id="WP_181607075.1">
    <property type="nucleotide sequence ID" value="NZ_BAABAM010000001.1"/>
</dbReference>
<evidence type="ECO:0000256" key="8">
    <source>
        <dbReference type="RuleBase" id="RU003471"/>
    </source>
</evidence>
<dbReference type="EMBL" id="JACDUR010000001">
    <property type="protein sequence ID" value="MBA2888758.1"/>
    <property type="molecule type" value="Genomic_DNA"/>
</dbReference>
<keyword evidence="5 8" id="KW-0646">Protease inhibitor</keyword>
<keyword evidence="4" id="KW-0964">Secreted</keyword>
<keyword evidence="7" id="KW-1015">Disulfide bond</keyword>
<dbReference type="InterPro" id="IPR036819">
    <property type="entry name" value="Subtilisin_inhibitor-like_sf"/>
</dbReference>
<organism evidence="10 11">
    <name type="scientific">Nonomuraea soli</name>
    <dbReference type="NCBI Taxonomy" id="1032476"/>
    <lineage>
        <taxon>Bacteria</taxon>
        <taxon>Bacillati</taxon>
        <taxon>Actinomycetota</taxon>
        <taxon>Actinomycetes</taxon>
        <taxon>Streptosporangiales</taxon>
        <taxon>Streptosporangiaceae</taxon>
        <taxon>Nonomuraea</taxon>
    </lineage>
</organism>
<evidence type="ECO:0000313" key="11">
    <source>
        <dbReference type="Proteomes" id="UP000530928"/>
    </source>
</evidence>
<dbReference type="InterPro" id="IPR020054">
    <property type="entry name" value="Prot_inh_SSI_I16_CS"/>
</dbReference>
<sequence length="112" mass="11893">MTAGPTPGTSLELSVTNTSFSGTTIISSAVRTNLTCDPDGGAHPDPEAACDLLRDVDGDLTAHPGGAGACTKEYNPYAVRLIGTWEGRKITYLHTFPNRCEMLRQTGTVFSF</sequence>
<evidence type="ECO:0000259" key="9">
    <source>
        <dbReference type="Pfam" id="PF00720"/>
    </source>
</evidence>
<dbReference type="PROSITE" id="PS00999">
    <property type="entry name" value="SSI"/>
    <property type="match status" value="1"/>
</dbReference>
<evidence type="ECO:0000256" key="5">
    <source>
        <dbReference type="ARBA" id="ARBA00022690"/>
    </source>
</evidence>
<proteinExistence type="inferred from homology"/>
<gene>
    <name evidence="10" type="ORF">HNR30_000093</name>
</gene>
<evidence type="ECO:0000256" key="2">
    <source>
        <dbReference type="ARBA" id="ARBA00010472"/>
    </source>
</evidence>
<evidence type="ECO:0000256" key="6">
    <source>
        <dbReference type="ARBA" id="ARBA00022900"/>
    </source>
</evidence>
<dbReference type="AlphaFoldDB" id="A0A7W0HMI2"/>
<keyword evidence="6 8" id="KW-0722">Serine protease inhibitor</keyword>
<comment type="subunit">
    <text evidence="3">Homodimer.</text>
</comment>
<keyword evidence="11" id="KW-1185">Reference proteome</keyword>
<protein>
    <recommendedName>
        <fullName evidence="9">Subtilisin inhibitor domain-containing protein</fullName>
    </recommendedName>
</protein>
<dbReference type="InterPro" id="IPR023549">
    <property type="entry name" value="Subtilisin_inhibitor"/>
</dbReference>
<comment type="similarity">
    <text evidence="2 8">Belongs to the protease inhibitor I16 (SSI) family.</text>
</comment>
<comment type="caution">
    <text evidence="10">The sequence shown here is derived from an EMBL/GenBank/DDBJ whole genome shotgun (WGS) entry which is preliminary data.</text>
</comment>
<evidence type="ECO:0000256" key="1">
    <source>
        <dbReference type="ARBA" id="ARBA00004613"/>
    </source>
</evidence>
<comment type="subcellular location">
    <subcellularLocation>
        <location evidence="1">Secreted</location>
    </subcellularLocation>
</comment>
<dbReference type="Pfam" id="PF00720">
    <property type="entry name" value="SSI"/>
    <property type="match status" value="1"/>
</dbReference>
<accession>A0A7W0HMI2</accession>
<dbReference type="Proteomes" id="UP000530928">
    <property type="component" value="Unassembled WGS sequence"/>
</dbReference>
<name>A0A7W0HMI2_9ACTN</name>
<evidence type="ECO:0000256" key="4">
    <source>
        <dbReference type="ARBA" id="ARBA00022525"/>
    </source>
</evidence>
<dbReference type="PRINTS" id="PR00294">
    <property type="entry name" value="SSBTLNINHBTR"/>
</dbReference>
<reference evidence="10 11" key="1">
    <citation type="submission" date="2020-07" db="EMBL/GenBank/DDBJ databases">
        <title>Genomic Encyclopedia of Type Strains, Phase IV (KMG-IV): sequencing the most valuable type-strain genomes for metagenomic binning, comparative biology and taxonomic classification.</title>
        <authorList>
            <person name="Goeker M."/>
        </authorList>
    </citation>
    <scope>NUCLEOTIDE SEQUENCE [LARGE SCALE GENOMIC DNA]</scope>
    <source>
        <strain evidence="10 11">DSM 45533</strain>
    </source>
</reference>
<dbReference type="Gene3D" id="3.30.350.10">
    <property type="entry name" value="Subtilisin inhibitor-like"/>
    <property type="match status" value="1"/>
</dbReference>
<dbReference type="GO" id="GO:0004867">
    <property type="term" value="F:serine-type endopeptidase inhibitor activity"/>
    <property type="evidence" value="ECO:0007669"/>
    <property type="project" value="UniProtKB-KW"/>
</dbReference>
<feature type="domain" description="Subtilisin inhibitor" evidence="9">
    <location>
        <begin position="9"/>
        <end position="98"/>
    </location>
</feature>
<evidence type="ECO:0000256" key="3">
    <source>
        <dbReference type="ARBA" id="ARBA00011738"/>
    </source>
</evidence>
<evidence type="ECO:0000256" key="7">
    <source>
        <dbReference type="ARBA" id="ARBA00023157"/>
    </source>
</evidence>
<dbReference type="GO" id="GO:0005576">
    <property type="term" value="C:extracellular region"/>
    <property type="evidence" value="ECO:0007669"/>
    <property type="project" value="UniProtKB-SubCell"/>
</dbReference>